<accession>F3ZWV9</accession>
<keyword evidence="1" id="KW-0472">Membrane</keyword>
<dbReference type="PANTHER" id="PTHR35531">
    <property type="entry name" value="INNER MEMBRANE PROTEIN YBCI-RELATED"/>
    <property type="match status" value="1"/>
</dbReference>
<keyword evidence="1" id="KW-0812">Transmembrane</keyword>
<feature type="transmembrane region" description="Helical" evidence="1">
    <location>
        <begin position="62"/>
        <end position="79"/>
    </location>
</feature>
<dbReference type="InterPro" id="IPR007404">
    <property type="entry name" value="YdjM-like"/>
</dbReference>
<dbReference type="RefSeq" id="WP_013782007.1">
    <property type="nucleotide sequence ID" value="NC_015520.1"/>
</dbReference>
<dbReference type="GO" id="GO:0016787">
    <property type="term" value="F:hydrolase activity"/>
    <property type="evidence" value="ECO:0007669"/>
    <property type="project" value="UniProtKB-KW"/>
</dbReference>
<dbReference type="OrthoDB" id="5459053at2"/>
<dbReference type="eggNOG" id="COG1988">
    <property type="taxonomic scope" value="Bacteria"/>
</dbReference>
<protein>
    <submittedName>
        <fullName evidence="2">Membrane-bound metal-dependent hydrolase</fullName>
    </submittedName>
</protein>
<dbReference type="STRING" id="697281.Mahau_2418"/>
<feature type="transmembrane region" description="Helical" evidence="1">
    <location>
        <begin position="118"/>
        <end position="141"/>
    </location>
</feature>
<organism evidence="2 3">
    <name type="scientific">Mahella australiensis (strain DSM 15567 / CIP 107919 / 50-1 BON)</name>
    <dbReference type="NCBI Taxonomy" id="697281"/>
    <lineage>
        <taxon>Bacteria</taxon>
        <taxon>Bacillati</taxon>
        <taxon>Bacillota</taxon>
        <taxon>Clostridia</taxon>
        <taxon>Thermoanaerobacterales</taxon>
        <taxon>Thermoanaerobacterales Family IV. Incertae Sedis</taxon>
        <taxon>Mahella</taxon>
    </lineage>
</organism>
<evidence type="ECO:0000313" key="3">
    <source>
        <dbReference type="Proteomes" id="UP000008457"/>
    </source>
</evidence>
<proteinExistence type="predicted"/>
<reference evidence="2 3" key="2">
    <citation type="journal article" date="2011" name="Stand. Genomic Sci.">
        <title>Complete genome sequence of Mahella australiensis type strain (50-1 BON).</title>
        <authorList>
            <person name="Sikorski J."/>
            <person name="Teshima H."/>
            <person name="Nolan M."/>
            <person name="Lucas S."/>
            <person name="Hammon N."/>
            <person name="Deshpande S."/>
            <person name="Cheng J.F."/>
            <person name="Pitluck S."/>
            <person name="Liolios K."/>
            <person name="Pagani I."/>
            <person name="Ivanova N."/>
            <person name="Huntemann M."/>
            <person name="Mavromatis K."/>
            <person name="Ovchinikova G."/>
            <person name="Pati A."/>
            <person name="Tapia R."/>
            <person name="Han C."/>
            <person name="Goodwin L."/>
            <person name="Chen A."/>
            <person name="Palaniappan K."/>
            <person name="Land M."/>
            <person name="Hauser L."/>
            <person name="Ngatchou-Djao O.D."/>
            <person name="Rohde M."/>
            <person name="Pukall R."/>
            <person name="Spring S."/>
            <person name="Abt B."/>
            <person name="Goker M."/>
            <person name="Detter J.C."/>
            <person name="Woyke T."/>
            <person name="Bristow J."/>
            <person name="Markowitz V."/>
            <person name="Hugenholtz P."/>
            <person name="Eisen J.A."/>
            <person name="Kyrpides N.C."/>
            <person name="Klenk H.P."/>
            <person name="Lapidus A."/>
        </authorList>
    </citation>
    <scope>NUCLEOTIDE SEQUENCE [LARGE SCALE GENOMIC DNA]</scope>
    <source>
        <strain evidence="3">DSM 15567 / CIP 107919 / 50-1 BON</strain>
    </source>
</reference>
<dbReference type="Proteomes" id="UP000008457">
    <property type="component" value="Chromosome"/>
</dbReference>
<keyword evidence="3" id="KW-1185">Reference proteome</keyword>
<keyword evidence="2" id="KW-0378">Hydrolase</keyword>
<sequence>MFQLKGYTHLAAGIAAGYILSGTPAGMIAAGAGALLPDLDTPHSMLGSKIPLLSVIGGGHRGWMHSFIGLAVFSLPVYLYNPQAGYAVATGCITHLVLDMLNPSGVKLFWPFGRHRHILGIPSSSIIANLAVTVLVLFAAFERR</sequence>
<gene>
    <name evidence="2" type="ordered locus">Mahau_2418</name>
</gene>
<feature type="transmembrane region" description="Helical" evidence="1">
    <location>
        <begin position="86"/>
        <end position="106"/>
    </location>
</feature>
<dbReference type="KEGG" id="mas:Mahau_2418"/>
<dbReference type="Pfam" id="PF04307">
    <property type="entry name" value="YdjM"/>
    <property type="match status" value="1"/>
</dbReference>
<evidence type="ECO:0000313" key="2">
    <source>
        <dbReference type="EMBL" id="AEE97581.1"/>
    </source>
</evidence>
<dbReference type="HOGENOM" id="CLU_097802_1_1_9"/>
<dbReference type="EMBL" id="CP002360">
    <property type="protein sequence ID" value="AEE97581.1"/>
    <property type="molecule type" value="Genomic_DNA"/>
</dbReference>
<reference evidence="3" key="1">
    <citation type="submission" date="2010-11" db="EMBL/GenBank/DDBJ databases">
        <title>The complete genome of Mahella australiensis DSM 15567.</title>
        <authorList>
            <consortium name="US DOE Joint Genome Institute (JGI-PGF)"/>
            <person name="Lucas S."/>
            <person name="Copeland A."/>
            <person name="Lapidus A."/>
            <person name="Bruce D."/>
            <person name="Goodwin L."/>
            <person name="Pitluck S."/>
            <person name="Kyrpides N."/>
            <person name="Mavromatis K."/>
            <person name="Pagani I."/>
            <person name="Ivanova N."/>
            <person name="Teshima H."/>
            <person name="Brettin T."/>
            <person name="Detter J.C."/>
            <person name="Han C."/>
            <person name="Tapia R."/>
            <person name="Land M."/>
            <person name="Hauser L."/>
            <person name="Markowitz V."/>
            <person name="Cheng J.-F."/>
            <person name="Hugenholtz P."/>
            <person name="Woyke T."/>
            <person name="Wu D."/>
            <person name="Spring S."/>
            <person name="Pukall R."/>
            <person name="Steenblock K."/>
            <person name="Schneider S."/>
            <person name="Klenk H.-P."/>
            <person name="Eisen J.A."/>
        </authorList>
    </citation>
    <scope>NUCLEOTIDE SEQUENCE [LARGE SCALE GENOMIC DNA]</scope>
    <source>
        <strain evidence="3">DSM 15567 / CIP 107919 / 50-1 BON</strain>
    </source>
</reference>
<evidence type="ECO:0000256" key="1">
    <source>
        <dbReference type="SAM" id="Phobius"/>
    </source>
</evidence>
<dbReference type="PANTHER" id="PTHR35531:SF1">
    <property type="entry name" value="INNER MEMBRANE PROTEIN YBCI-RELATED"/>
    <property type="match status" value="1"/>
</dbReference>
<name>F3ZWV9_MAHA5</name>
<feature type="transmembrane region" description="Helical" evidence="1">
    <location>
        <begin position="12"/>
        <end position="36"/>
    </location>
</feature>
<dbReference type="AlphaFoldDB" id="F3ZWV9"/>
<keyword evidence="1" id="KW-1133">Transmembrane helix</keyword>